<dbReference type="PANTHER" id="PTHR33353">
    <property type="entry name" value="PUTATIVE (AFU_ORTHOLOGUE AFUA_1G12560)-RELATED"/>
    <property type="match status" value="1"/>
</dbReference>
<evidence type="ECO:0000313" key="17">
    <source>
        <dbReference type="EMBL" id="SPO04829.1"/>
    </source>
</evidence>
<comment type="caution">
    <text evidence="17">The sequence shown here is derived from an EMBL/GenBank/DDBJ whole genome shotgun (WGS) entry which is preliminary data.</text>
</comment>
<evidence type="ECO:0000256" key="5">
    <source>
        <dbReference type="ARBA" id="ARBA00022729"/>
    </source>
</evidence>
<protein>
    <recommendedName>
        <fullName evidence="15">lytic cellulose monooxygenase (C4-dehydrogenating)</fullName>
        <ecNumber evidence="15">1.14.99.56</ecNumber>
    </recommendedName>
</protein>
<keyword evidence="5" id="KW-0732">Signal</keyword>
<dbReference type="GO" id="GO:0005576">
    <property type="term" value="C:extracellular region"/>
    <property type="evidence" value="ECO:0007669"/>
    <property type="project" value="UniProtKB-SubCell"/>
</dbReference>
<proteinExistence type="inferred from homology"/>
<sequence>MRGGVCFVVGAGAVLPRALGHYCFHRLVTNGTETEPWQYVRNVTAGPATYTIPNLPLYQENPMLDVNSENMRCGRNATISGRGSDVATVVAGGTVGFLSSSMIGRDFYHPGPGLAYLSKSPLGTDVRDYDGSGEWFKIEEVGLNLTLAGEPGHEHDAQWMLQGLHEFVIRIPESTPPGEYLLRAEQIYPWAKWNETQFFVNCAQINILGPGGGRYPWADCKVSRGLFE</sequence>
<keyword evidence="4" id="KW-0479">Metal-binding</keyword>
<evidence type="ECO:0000256" key="2">
    <source>
        <dbReference type="ARBA" id="ARBA00004613"/>
    </source>
</evidence>
<keyword evidence="6" id="KW-0136">Cellulose degradation</keyword>
<evidence type="ECO:0000256" key="4">
    <source>
        <dbReference type="ARBA" id="ARBA00022723"/>
    </source>
</evidence>
<evidence type="ECO:0000256" key="14">
    <source>
        <dbReference type="ARBA" id="ARBA00045077"/>
    </source>
</evidence>
<keyword evidence="10" id="KW-1015">Disulfide bond</keyword>
<dbReference type="Proteomes" id="UP001187682">
    <property type="component" value="Unassembled WGS sequence"/>
</dbReference>
<name>A0AAE8SXJ8_9PEZI</name>
<dbReference type="InterPro" id="IPR049892">
    <property type="entry name" value="AA9"/>
</dbReference>
<keyword evidence="18" id="KW-1185">Reference proteome</keyword>
<evidence type="ECO:0000256" key="12">
    <source>
        <dbReference type="ARBA" id="ARBA00023326"/>
    </source>
</evidence>
<dbReference type="AlphaFoldDB" id="A0AAE8SXJ8"/>
<dbReference type="Gene3D" id="2.70.50.70">
    <property type="match status" value="1"/>
</dbReference>
<dbReference type="GO" id="GO:0004497">
    <property type="term" value="F:monooxygenase activity"/>
    <property type="evidence" value="ECO:0007669"/>
    <property type="project" value="UniProtKB-KW"/>
</dbReference>
<evidence type="ECO:0000256" key="11">
    <source>
        <dbReference type="ARBA" id="ARBA00023277"/>
    </source>
</evidence>
<comment type="catalytic activity">
    <reaction evidence="14">
        <text>[(1-&gt;4)-beta-D-glucosyl]n+m + reduced acceptor + O2 = 4-dehydro-beta-D-glucosyl-[(1-&gt;4)-beta-D-glucosyl]n-1 + [(1-&gt;4)-beta-D-glucosyl]m + acceptor + H2O.</text>
        <dbReference type="EC" id="1.14.99.56"/>
    </reaction>
</comment>
<evidence type="ECO:0000256" key="1">
    <source>
        <dbReference type="ARBA" id="ARBA00001973"/>
    </source>
</evidence>
<accession>A0AAE8SXJ8</accession>
<evidence type="ECO:0000256" key="7">
    <source>
        <dbReference type="ARBA" id="ARBA00023002"/>
    </source>
</evidence>
<dbReference type="Pfam" id="PF03443">
    <property type="entry name" value="AA9"/>
    <property type="match status" value="1"/>
</dbReference>
<keyword evidence="3" id="KW-0964">Secreted</keyword>
<organism evidence="17 18">
    <name type="scientific">Cephalotrichum gorgonifer</name>
    <dbReference type="NCBI Taxonomy" id="2041049"/>
    <lineage>
        <taxon>Eukaryota</taxon>
        <taxon>Fungi</taxon>
        <taxon>Dikarya</taxon>
        <taxon>Ascomycota</taxon>
        <taxon>Pezizomycotina</taxon>
        <taxon>Sordariomycetes</taxon>
        <taxon>Hypocreomycetidae</taxon>
        <taxon>Microascales</taxon>
        <taxon>Microascaceae</taxon>
        <taxon>Cephalotrichum</taxon>
    </lineage>
</organism>
<keyword evidence="11" id="KW-0119">Carbohydrate metabolism</keyword>
<reference evidence="17" key="1">
    <citation type="submission" date="2018-03" db="EMBL/GenBank/DDBJ databases">
        <authorList>
            <person name="Guldener U."/>
        </authorList>
    </citation>
    <scope>NUCLEOTIDE SEQUENCE</scope>
</reference>
<evidence type="ECO:0000256" key="15">
    <source>
        <dbReference type="ARBA" id="ARBA00047174"/>
    </source>
</evidence>
<gene>
    <name evidence="17" type="ORF">DNG_07514</name>
</gene>
<evidence type="ECO:0000313" key="18">
    <source>
        <dbReference type="Proteomes" id="UP001187682"/>
    </source>
</evidence>
<keyword evidence="12" id="KW-0624">Polysaccharide degradation</keyword>
<dbReference type="EMBL" id="ONZQ02000011">
    <property type="protein sequence ID" value="SPO04829.1"/>
    <property type="molecule type" value="Genomic_DNA"/>
</dbReference>
<evidence type="ECO:0000256" key="8">
    <source>
        <dbReference type="ARBA" id="ARBA00023008"/>
    </source>
</evidence>
<evidence type="ECO:0000256" key="10">
    <source>
        <dbReference type="ARBA" id="ARBA00023157"/>
    </source>
</evidence>
<keyword evidence="7" id="KW-0560">Oxidoreductase</keyword>
<keyword evidence="9" id="KW-0503">Monooxygenase</keyword>
<dbReference type="GO" id="GO:0030245">
    <property type="term" value="P:cellulose catabolic process"/>
    <property type="evidence" value="ECO:0007669"/>
    <property type="project" value="UniProtKB-KW"/>
</dbReference>
<comment type="cofactor">
    <cofactor evidence="1">
        <name>Cu(2+)</name>
        <dbReference type="ChEBI" id="CHEBI:29036"/>
    </cofactor>
</comment>
<evidence type="ECO:0000256" key="6">
    <source>
        <dbReference type="ARBA" id="ARBA00023001"/>
    </source>
</evidence>
<dbReference type="InterPro" id="IPR005103">
    <property type="entry name" value="AA9_LPMO"/>
</dbReference>
<evidence type="ECO:0000259" key="16">
    <source>
        <dbReference type="Pfam" id="PF03443"/>
    </source>
</evidence>
<comment type="subcellular location">
    <subcellularLocation>
        <location evidence="2">Secreted</location>
    </subcellularLocation>
</comment>
<evidence type="ECO:0000256" key="9">
    <source>
        <dbReference type="ARBA" id="ARBA00023033"/>
    </source>
</evidence>
<comment type="similarity">
    <text evidence="13">Belongs to the polysaccharide monooxygenase AA9 family.</text>
</comment>
<dbReference type="GO" id="GO:0046872">
    <property type="term" value="F:metal ion binding"/>
    <property type="evidence" value="ECO:0007669"/>
    <property type="project" value="UniProtKB-KW"/>
</dbReference>
<dbReference type="EC" id="1.14.99.56" evidence="15"/>
<dbReference type="PANTHER" id="PTHR33353:SF10">
    <property type="entry name" value="ENDO-BETA-1,4-GLUCANASE D"/>
    <property type="match status" value="1"/>
</dbReference>
<evidence type="ECO:0000256" key="3">
    <source>
        <dbReference type="ARBA" id="ARBA00022525"/>
    </source>
</evidence>
<keyword evidence="8" id="KW-0186">Copper</keyword>
<feature type="domain" description="Auxiliary Activity family 9 catalytic" evidence="16">
    <location>
        <begin position="21"/>
        <end position="216"/>
    </location>
</feature>
<evidence type="ECO:0000256" key="13">
    <source>
        <dbReference type="ARBA" id="ARBA00044502"/>
    </source>
</evidence>